<dbReference type="Gene3D" id="2.170.130.10">
    <property type="entry name" value="TonB-dependent receptor, plug domain"/>
    <property type="match status" value="1"/>
</dbReference>
<dbReference type="SUPFAM" id="SSF49464">
    <property type="entry name" value="Carboxypeptidase regulatory domain-like"/>
    <property type="match status" value="1"/>
</dbReference>
<evidence type="ECO:0000259" key="13">
    <source>
        <dbReference type="Pfam" id="PF07715"/>
    </source>
</evidence>
<evidence type="ECO:0000256" key="8">
    <source>
        <dbReference type="ARBA" id="ARBA00023170"/>
    </source>
</evidence>
<keyword evidence="4 10" id="KW-0812">Transmembrane</keyword>
<keyword evidence="8" id="KW-0675">Receptor</keyword>
<evidence type="ECO:0000313" key="15">
    <source>
        <dbReference type="Proteomes" id="UP000242818"/>
    </source>
</evidence>
<name>A0A1C4BKD9_9BACT</name>
<dbReference type="Pfam" id="PF07715">
    <property type="entry name" value="Plug"/>
    <property type="match status" value="1"/>
</dbReference>
<dbReference type="Gene3D" id="2.60.40.1120">
    <property type="entry name" value="Carboxypeptidase-like, regulatory domain"/>
    <property type="match status" value="1"/>
</dbReference>
<evidence type="ECO:0000256" key="3">
    <source>
        <dbReference type="ARBA" id="ARBA00022452"/>
    </source>
</evidence>
<dbReference type="InterPro" id="IPR036942">
    <property type="entry name" value="Beta-barrel_TonB_sf"/>
</dbReference>
<dbReference type="NCBIfam" id="TIGR04057">
    <property type="entry name" value="SusC_RagA_signa"/>
    <property type="match status" value="1"/>
</dbReference>
<keyword evidence="2 10" id="KW-0813">Transport</keyword>
<dbReference type="Pfam" id="PF13715">
    <property type="entry name" value="CarbopepD_reg_2"/>
    <property type="match status" value="1"/>
</dbReference>
<evidence type="ECO:0000256" key="1">
    <source>
        <dbReference type="ARBA" id="ARBA00004571"/>
    </source>
</evidence>
<dbReference type="InterPro" id="IPR008969">
    <property type="entry name" value="CarboxyPept-like_regulatory"/>
</dbReference>
<dbReference type="InterPro" id="IPR012910">
    <property type="entry name" value="Plug_dom"/>
</dbReference>
<comment type="subcellular location">
    <subcellularLocation>
        <location evidence="1 10">Cell outer membrane</location>
        <topology evidence="1 10">Multi-pass membrane protein</topology>
    </subcellularLocation>
</comment>
<dbReference type="Pfam" id="PF00593">
    <property type="entry name" value="TonB_dep_Rec_b-barrel"/>
    <property type="match status" value="1"/>
</dbReference>
<dbReference type="EMBL" id="FMAR01000003">
    <property type="protein sequence ID" value="SCC07376.1"/>
    <property type="molecule type" value="Genomic_DNA"/>
</dbReference>
<dbReference type="InterPro" id="IPR023996">
    <property type="entry name" value="TonB-dep_OMP_SusC/RagA"/>
</dbReference>
<dbReference type="SUPFAM" id="SSF56935">
    <property type="entry name" value="Porins"/>
    <property type="match status" value="1"/>
</dbReference>
<proteinExistence type="inferred from homology"/>
<evidence type="ECO:0000313" key="14">
    <source>
        <dbReference type="EMBL" id="SCC07376.1"/>
    </source>
</evidence>
<reference evidence="14 15" key="1">
    <citation type="submission" date="2016-08" db="EMBL/GenBank/DDBJ databases">
        <authorList>
            <person name="Seilhamer J.J."/>
        </authorList>
    </citation>
    <scope>NUCLEOTIDE SEQUENCE [LARGE SCALE GENOMIC DNA]</scope>
    <source>
        <strain evidence="14 15">A37T2</strain>
    </source>
</reference>
<dbReference type="GO" id="GO:0015344">
    <property type="term" value="F:siderophore uptake transmembrane transporter activity"/>
    <property type="evidence" value="ECO:0007669"/>
    <property type="project" value="TreeGrafter"/>
</dbReference>
<feature type="domain" description="TonB-dependent receptor-like beta-barrel" evidence="12">
    <location>
        <begin position="519"/>
        <end position="938"/>
    </location>
</feature>
<keyword evidence="7 10" id="KW-0472">Membrane</keyword>
<dbReference type="AlphaFoldDB" id="A0A1C4BKD9"/>
<dbReference type="GO" id="GO:0009279">
    <property type="term" value="C:cell outer membrane"/>
    <property type="evidence" value="ECO:0007669"/>
    <property type="project" value="UniProtKB-SubCell"/>
</dbReference>
<keyword evidence="5" id="KW-0732">Signal</keyword>
<organism evidence="14 15">
    <name type="scientific">Chitinophaga costaii</name>
    <dbReference type="NCBI Taxonomy" id="1335309"/>
    <lineage>
        <taxon>Bacteria</taxon>
        <taxon>Pseudomonadati</taxon>
        <taxon>Bacteroidota</taxon>
        <taxon>Chitinophagia</taxon>
        <taxon>Chitinophagales</taxon>
        <taxon>Chitinophagaceae</taxon>
        <taxon>Chitinophaga</taxon>
    </lineage>
</organism>
<keyword evidence="15" id="KW-1185">Reference proteome</keyword>
<evidence type="ECO:0000256" key="6">
    <source>
        <dbReference type="ARBA" id="ARBA00023077"/>
    </source>
</evidence>
<evidence type="ECO:0000256" key="11">
    <source>
        <dbReference type="RuleBase" id="RU003357"/>
    </source>
</evidence>
<sequence>MNKSMELLDTRKARGNSGRMHRKLLLIMRLTAILSLVCCLHLSAKTYSQSVTLKASHISLYEVFNNISRQTGYEFVYDAQLVKRTAPVNIDVKQATIADVLKNCLSGNPTLTYTIVDKTIVISARALPKASHGAPAATITGKVVDAQGAALIGVAVQVKGTTRGILTNDQGEFSIQANAGDILVFSYLGYDAQSVTVGEATSLTITLQQSNKQLDAVVVTALGVKRTEKSITYATQQVGGEELTKAKDANLINTLNGKVAGLSISTSSSGVGGSAKVILRGSKSGLGSNQALYVIDGVPMNNTVTNQPSSIYGGSNSYDGGDPISNLNPDDIESVSFLKGASAAALYGSQGANGVIIITTKSGRSGKTAVNLSSGFMLSSVAMKPKFQNEYGAVGTNSQSWGDKFSGGGHDNLDDFFRTGYNWTNSISLSGGNEKMQTYFSYANTSANSIEPTNKLGRNNINFKETGHFLNDKLTAIADVNYVTQEIDNTPLAGNYFNPLTGLYLFPRGGNLKQYKDQFELPDPSRNYLNVQNWPFDEDIQQNPWWILHRNTNSLTRNRFLGNASLKYDVSSWLNITARGSIDRVADKYEQKIYAGTLKVLAPSTGVYNMNDQTSTQQYGDLLANFNVPISKDFKLTGVLGASLLDTKIDGYKLGSTGADSLRYPNIFTVQNMTAIDPSSSGNLPENHVQTQSVFASANLSFKDWLFLDLTGRQDWSSALAYTQNNHYFYPSAGLNVILSQLLKLPQAITFGKVRGSYAVVGNAPLAYQSHAAENTLTSGGIRVNTSAPFDNLKPEKTKSLEVGTEWRFFDSRLDVDVTYYKTNTTNQTMQISASQASFYDNYFINAGNIQNQGIEATVKFDVIRSKAFSWNTAFNFSTNNNKIISLSPQVDRFTISGASGANYASYFKKGGSYGDIYGVGLAKDAQGRIQFDTSGTPQLTSGDMIKIGNSNTKWQLGWNNNLSFKNFNLSFLIDGKFGGDVLSITQSLMDSYGVTPATASARDAGGVKVNGVNIVTGEAVTMANAQKWYSTIGGRQGASSQYMYSATTVRLREAAFGYTVPIEHSFVKALKVAATGRNLLYFYKKAPFDPEMTMSTGNGLSGIDVFMLPSTRSYGLSVNATF</sequence>
<dbReference type="InterPro" id="IPR039426">
    <property type="entry name" value="TonB-dep_rcpt-like"/>
</dbReference>
<dbReference type="NCBIfam" id="TIGR04056">
    <property type="entry name" value="OMP_RagA_SusC"/>
    <property type="match status" value="1"/>
</dbReference>
<evidence type="ECO:0000256" key="7">
    <source>
        <dbReference type="ARBA" id="ARBA00023136"/>
    </source>
</evidence>
<evidence type="ECO:0000256" key="5">
    <source>
        <dbReference type="ARBA" id="ARBA00022729"/>
    </source>
</evidence>
<dbReference type="Gene3D" id="2.40.170.20">
    <property type="entry name" value="TonB-dependent receptor, beta-barrel domain"/>
    <property type="match status" value="1"/>
</dbReference>
<dbReference type="PANTHER" id="PTHR30069:SF29">
    <property type="entry name" value="HEMOGLOBIN AND HEMOGLOBIN-HAPTOGLOBIN-BINDING PROTEIN 1-RELATED"/>
    <property type="match status" value="1"/>
</dbReference>
<keyword evidence="9 10" id="KW-0998">Cell outer membrane</keyword>
<evidence type="ECO:0000256" key="9">
    <source>
        <dbReference type="ARBA" id="ARBA00023237"/>
    </source>
</evidence>
<evidence type="ECO:0000259" key="12">
    <source>
        <dbReference type="Pfam" id="PF00593"/>
    </source>
</evidence>
<dbReference type="InterPro" id="IPR023997">
    <property type="entry name" value="TonB-dep_OMP_SusC/RagA_CS"/>
</dbReference>
<gene>
    <name evidence="14" type="ORF">GA0116948_103143</name>
</gene>
<dbReference type="STRING" id="1335309.GA0116948_103143"/>
<dbReference type="InterPro" id="IPR037066">
    <property type="entry name" value="Plug_dom_sf"/>
</dbReference>
<protein>
    <submittedName>
        <fullName evidence="14">TonB-linked outer membrane protein, SusC/RagA family</fullName>
    </submittedName>
</protein>
<accession>A0A1C4BKD9</accession>
<evidence type="ECO:0000256" key="10">
    <source>
        <dbReference type="PROSITE-ProRule" id="PRU01360"/>
    </source>
</evidence>
<keyword evidence="3 10" id="KW-1134">Transmembrane beta strand</keyword>
<dbReference type="InterPro" id="IPR000531">
    <property type="entry name" value="Beta-barrel_TonB"/>
</dbReference>
<evidence type="ECO:0000256" key="4">
    <source>
        <dbReference type="ARBA" id="ARBA00022692"/>
    </source>
</evidence>
<dbReference type="GO" id="GO:0044718">
    <property type="term" value="P:siderophore transmembrane transport"/>
    <property type="evidence" value="ECO:0007669"/>
    <property type="project" value="TreeGrafter"/>
</dbReference>
<comment type="similarity">
    <text evidence="10 11">Belongs to the TonB-dependent receptor family.</text>
</comment>
<dbReference type="PROSITE" id="PS52016">
    <property type="entry name" value="TONB_DEPENDENT_REC_3"/>
    <property type="match status" value="1"/>
</dbReference>
<feature type="domain" description="TonB-dependent receptor plug" evidence="13">
    <location>
        <begin position="229"/>
        <end position="355"/>
    </location>
</feature>
<dbReference type="PANTHER" id="PTHR30069">
    <property type="entry name" value="TONB-DEPENDENT OUTER MEMBRANE RECEPTOR"/>
    <property type="match status" value="1"/>
</dbReference>
<dbReference type="Proteomes" id="UP000242818">
    <property type="component" value="Unassembled WGS sequence"/>
</dbReference>
<keyword evidence="6 11" id="KW-0798">TonB box</keyword>
<evidence type="ECO:0000256" key="2">
    <source>
        <dbReference type="ARBA" id="ARBA00022448"/>
    </source>
</evidence>